<protein>
    <submittedName>
        <fullName evidence="1">Uncharacterized protein</fullName>
    </submittedName>
</protein>
<dbReference type="EMBL" id="JRRC01077417">
    <property type="protein sequence ID" value="KHF99413.1"/>
    <property type="molecule type" value="Genomic_DNA"/>
</dbReference>
<reference evidence="2" key="1">
    <citation type="submission" date="2014-09" db="EMBL/GenBank/DDBJ databases">
        <authorList>
            <person name="Mudge J."/>
            <person name="Ramaraj T."/>
            <person name="Lindquist I.E."/>
            <person name="Bharti A.K."/>
            <person name="Sundararajan A."/>
            <person name="Cameron C.T."/>
            <person name="Woodward J.E."/>
            <person name="May G.D."/>
            <person name="Brubaker C."/>
            <person name="Broadhvest J."/>
            <person name="Wilkins T.A."/>
        </authorList>
    </citation>
    <scope>NUCLEOTIDE SEQUENCE</scope>
    <source>
        <strain evidence="2">cv. AKA8401</strain>
    </source>
</reference>
<organism evidence="1 2">
    <name type="scientific">Gossypium arboreum</name>
    <name type="common">Tree cotton</name>
    <name type="synonym">Gossypium nanking</name>
    <dbReference type="NCBI Taxonomy" id="29729"/>
    <lineage>
        <taxon>Eukaryota</taxon>
        <taxon>Viridiplantae</taxon>
        <taxon>Streptophyta</taxon>
        <taxon>Embryophyta</taxon>
        <taxon>Tracheophyta</taxon>
        <taxon>Spermatophyta</taxon>
        <taxon>Magnoliopsida</taxon>
        <taxon>eudicotyledons</taxon>
        <taxon>Gunneridae</taxon>
        <taxon>Pentapetalae</taxon>
        <taxon>rosids</taxon>
        <taxon>malvids</taxon>
        <taxon>Malvales</taxon>
        <taxon>Malvaceae</taxon>
        <taxon>Malvoideae</taxon>
        <taxon>Gossypium</taxon>
    </lineage>
</organism>
<gene>
    <name evidence="1" type="ORF">F383_38350</name>
</gene>
<keyword evidence="2" id="KW-1185">Reference proteome</keyword>
<comment type="caution">
    <text evidence="1">The sequence shown here is derived from an EMBL/GenBank/DDBJ whole genome shotgun (WGS) entry which is preliminary data.</text>
</comment>
<dbReference type="AlphaFoldDB" id="A0A0B0MIY4"/>
<sequence length="37" mass="4246">MPVSQTGSYLHTYIGFTYRCQRINVGLLAHIYLNPMS</sequence>
<evidence type="ECO:0000313" key="1">
    <source>
        <dbReference type="EMBL" id="KHF99413.1"/>
    </source>
</evidence>
<proteinExistence type="predicted"/>
<accession>A0A0B0MIY4</accession>
<name>A0A0B0MIY4_GOSAR</name>
<dbReference type="Proteomes" id="UP000032142">
    <property type="component" value="Unassembled WGS sequence"/>
</dbReference>
<evidence type="ECO:0000313" key="2">
    <source>
        <dbReference type="Proteomes" id="UP000032142"/>
    </source>
</evidence>